<dbReference type="FunFam" id="2.70.50.30:FF:000004">
    <property type="entry name" value="Rho GDP-dissociation inhibitor 1"/>
    <property type="match status" value="1"/>
</dbReference>
<evidence type="ECO:0000256" key="4">
    <source>
        <dbReference type="ARBA" id="ARBA00022490"/>
    </source>
</evidence>
<sequence>MASHGHDSDDDTSSAHGYKAPQKVDINAIVSKDEDDESLTRYKQLLLGASTMNTQASNQLVDANDARVVLPIRITLIFDNHKPDVTFDLKGSPEHLHNLHAKRSVTIKEGETYRSQLEFYVQRDIVTGLKLVNKVLKARTIPVDKSKYMIGSRAPSSEVQTYVSDVEQAPSGVLSRGSFLVKSKLTDDDKNVFAEWEWNLVIAKDWQ</sequence>
<evidence type="ECO:0000313" key="6">
    <source>
        <dbReference type="EMBL" id="CAF0845257.1"/>
    </source>
</evidence>
<dbReference type="PANTHER" id="PTHR10980:SF3">
    <property type="entry name" value="LD16419P"/>
    <property type="match status" value="1"/>
</dbReference>
<dbReference type="GO" id="GO:0005096">
    <property type="term" value="F:GTPase activator activity"/>
    <property type="evidence" value="ECO:0007669"/>
    <property type="project" value="UniProtKB-KW"/>
</dbReference>
<comment type="caution">
    <text evidence="6">The sequence shown here is derived from an EMBL/GenBank/DDBJ whole genome shotgun (WGS) entry which is preliminary data.</text>
</comment>
<dbReference type="InterPro" id="IPR024792">
    <property type="entry name" value="RhoGDI_dom_sf"/>
</dbReference>
<dbReference type="PANTHER" id="PTHR10980">
    <property type="entry name" value="RHO GDP-DISSOCIATION INHIBITOR"/>
    <property type="match status" value="1"/>
</dbReference>
<dbReference type="Gene3D" id="2.70.50.30">
    <property type="entry name" value="Coagulation Factor XIII, subunit A, domain 1"/>
    <property type="match status" value="1"/>
</dbReference>
<gene>
    <name evidence="6" type="ORF">XAT740_LOCUS5188</name>
</gene>
<dbReference type="GO" id="GO:0016020">
    <property type="term" value="C:membrane"/>
    <property type="evidence" value="ECO:0007669"/>
    <property type="project" value="TreeGrafter"/>
</dbReference>
<keyword evidence="3" id="KW-0343">GTPase activation</keyword>
<dbReference type="Proteomes" id="UP000663828">
    <property type="component" value="Unassembled WGS sequence"/>
</dbReference>
<evidence type="ECO:0000256" key="3">
    <source>
        <dbReference type="ARBA" id="ARBA00022468"/>
    </source>
</evidence>
<accession>A0A813VLY9</accession>
<feature type="region of interest" description="Disordered" evidence="5">
    <location>
        <begin position="1"/>
        <end position="20"/>
    </location>
</feature>
<comment type="similarity">
    <text evidence="2">Belongs to the Rho GDI family.</text>
</comment>
<protein>
    <recommendedName>
        <fullName evidence="8">Rho GDP-dissociation inhibitor</fullName>
    </recommendedName>
</protein>
<dbReference type="InterPro" id="IPR000406">
    <property type="entry name" value="Rho_GDI"/>
</dbReference>
<proteinExistence type="inferred from homology"/>
<evidence type="ECO:0000256" key="1">
    <source>
        <dbReference type="ARBA" id="ARBA00004496"/>
    </source>
</evidence>
<dbReference type="GO" id="GO:0005829">
    <property type="term" value="C:cytosol"/>
    <property type="evidence" value="ECO:0007669"/>
    <property type="project" value="TreeGrafter"/>
</dbReference>
<dbReference type="AlphaFoldDB" id="A0A813VLY9"/>
<dbReference type="EMBL" id="CAJNOR010000221">
    <property type="protein sequence ID" value="CAF0845257.1"/>
    <property type="molecule type" value="Genomic_DNA"/>
</dbReference>
<evidence type="ECO:0000256" key="5">
    <source>
        <dbReference type="SAM" id="MobiDB-lite"/>
    </source>
</evidence>
<dbReference type="GO" id="GO:0007266">
    <property type="term" value="P:Rho protein signal transduction"/>
    <property type="evidence" value="ECO:0007669"/>
    <property type="project" value="InterPro"/>
</dbReference>
<evidence type="ECO:0008006" key="8">
    <source>
        <dbReference type="Google" id="ProtNLM"/>
    </source>
</evidence>
<keyword evidence="4" id="KW-0963">Cytoplasm</keyword>
<comment type="subcellular location">
    <subcellularLocation>
        <location evidence="1">Cytoplasm</location>
    </subcellularLocation>
</comment>
<dbReference type="InterPro" id="IPR014756">
    <property type="entry name" value="Ig_E-set"/>
</dbReference>
<name>A0A813VLY9_ADIRI</name>
<keyword evidence="7" id="KW-1185">Reference proteome</keyword>
<organism evidence="6 7">
    <name type="scientific">Adineta ricciae</name>
    <name type="common">Rotifer</name>
    <dbReference type="NCBI Taxonomy" id="249248"/>
    <lineage>
        <taxon>Eukaryota</taxon>
        <taxon>Metazoa</taxon>
        <taxon>Spiralia</taxon>
        <taxon>Gnathifera</taxon>
        <taxon>Rotifera</taxon>
        <taxon>Eurotatoria</taxon>
        <taxon>Bdelloidea</taxon>
        <taxon>Adinetida</taxon>
        <taxon>Adinetidae</taxon>
        <taxon>Adineta</taxon>
    </lineage>
</organism>
<dbReference type="GO" id="GO:0005094">
    <property type="term" value="F:Rho GDP-dissociation inhibitor activity"/>
    <property type="evidence" value="ECO:0007669"/>
    <property type="project" value="InterPro"/>
</dbReference>
<reference evidence="6" key="1">
    <citation type="submission" date="2021-02" db="EMBL/GenBank/DDBJ databases">
        <authorList>
            <person name="Nowell W R."/>
        </authorList>
    </citation>
    <scope>NUCLEOTIDE SEQUENCE</scope>
</reference>
<evidence type="ECO:0000256" key="2">
    <source>
        <dbReference type="ARBA" id="ARBA00009758"/>
    </source>
</evidence>
<dbReference type="Pfam" id="PF02115">
    <property type="entry name" value="Rho_GDI"/>
    <property type="match status" value="1"/>
</dbReference>
<evidence type="ECO:0000313" key="7">
    <source>
        <dbReference type="Proteomes" id="UP000663828"/>
    </source>
</evidence>
<dbReference type="SUPFAM" id="SSF81296">
    <property type="entry name" value="E set domains"/>
    <property type="match status" value="1"/>
</dbReference>